<name>A0A238FET2_9BASI</name>
<dbReference type="GO" id="GO:0003735">
    <property type="term" value="F:structural constituent of ribosome"/>
    <property type="evidence" value="ECO:0007669"/>
    <property type="project" value="TreeGrafter"/>
</dbReference>
<evidence type="ECO:0000256" key="6">
    <source>
        <dbReference type="ARBA" id="ARBA00033752"/>
    </source>
</evidence>
<keyword evidence="3" id="KW-0689">Ribosomal protein</keyword>
<evidence type="ECO:0000256" key="7">
    <source>
        <dbReference type="ARBA" id="ARBA00035179"/>
    </source>
</evidence>
<dbReference type="AlphaFoldDB" id="A0A238FET2"/>
<keyword evidence="5" id="KW-0687">Ribonucleoprotein</keyword>
<evidence type="ECO:0000256" key="8">
    <source>
        <dbReference type="SAM" id="MobiDB-lite"/>
    </source>
</evidence>
<evidence type="ECO:0000256" key="3">
    <source>
        <dbReference type="ARBA" id="ARBA00022980"/>
    </source>
</evidence>
<feature type="region of interest" description="Disordered" evidence="8">
    <location>
        <begin position="36"/>
        <end position="77"/>
    </location>
</feature>
<dbReference type="PANTHER" id="PTHR28595">
    <property type="entry name" value="39S RIBOSOMAL PROTEIN L54, MITOCHONDRIAL"/>
    <property type="match status" value="1"/>
</dbReference>
<feature type="compositionally biased region" description="Low complexity" evidence="8">
    <location>
        <begin position="49"/>
        <end position="61"/>
    </location>
</feature>
<dbReference type="EMBL" id="FMSP01000004">
    <property type="protein sequence ID" value="SCV69586.1"/>
    <property type="molecule type" value="Genomic_DNA"/>
</dbReference>
<keyword evidence="2" id="KW-0809">Transit peptide</keyword>
<evidence type="ECO:0000256" key="4">
    <source>
        <dbReference type="ARBA" id="ARBA00023128"/>
    </source>
</evidence>
<dbReference type="STRING" id="269621.A0A238FET2"/>
<organism evidence="9 10">
    <name type="scientific">Microbotryum intermedium</name>
    <dbReference type="NCBI Taxonomy" id="269621"/>
    <lineage>
        <taxon>Eukaryota</taxon>
        <taxon>Fungi</taxon>
        <taxon>Dikarya</taxon>
        <taxon>Basidiomycota</taxon>
        <taxon>Pucciniomycotina</taxon>
        <taxon>Microbotryomycetes</taxon>
        <taxon>Microbotryales</taxon>
        <taxon>Microbotryaceae</taxon>
        <taxon>Microbotryum</taxon>
    </lineage>
</organism>
<evidence type="ECO:0000256" key="2">
    <source>
        <dbReference type="ARBA" id="ARBA00022946"/>
    </source>
</evidence>
<evidence type="ECO:0000256" key="5">
    <source>
        <dbReference type="ARBA" id="ARBA00023274"/>
    </source>
</evidence>
<dbReference type="InterPro" id="IPR013870">
    <property type="entry name" value="Ribosomal_mL54"/>
</dbReference>
<dbReference type="PANTHER" id="PTHR28595:SF1">
    <property type="entry name" value="LARGE RIBOSOMAL SUBUNIT PROTEIN ML54"/>
    <property type="match status" value="1"/>
</dbReference>
<reference evidence="10" key="1">
    <citation type="submission" date="2016-09" db="EMBL/GenBank/DDBJ databases">
        <authorList>
            <person name="Jeantristanb JTB J.-T."/>
            <person name="Ricardo R."/>
        </authorList>
    </citation>
    <scope>NUCLEOTIDE SEQUENCE [LARGE SCALE GENOMIC DNA]</scope>
</reference>
<evidence type="ECO:0000313" key="10">
    <source>
        <dbReference type="Proteomes" id="UP000198372"/>
    </source>
</evidence>
<dbReference type="Proteomes" id="UP000198372">
    <property type="component" value="Unassembled WGS sequence"/>
</dbReference>
<evidence type="ECO:0000256" key="1">
    <source>
        <dbReference type="ARBA" id="ARBA00004173"/>
    </source>
</evidence>
<dbReference type="Pfam" id="PF08561">
    <property type="entry name" value="Ribosomal_L37"/>
    <property type="match status" value="1"/>
</dbReference>
<comment type="subcellular location">
    <subcellularLocation>
        <location evidence="1">Mitochondrion</location>
    </subcellularLocation>
</comment>
<dbReference type="OrthoDB" id="10252718at2759"/>
<accession>A0A238FET2</accession>
<keyword evidence="10" id="KW-1185">Reference proteome</keyword>
<comment type="similarity">
    <text evidence="6">Belongs to the mitochondrion-specific ribosomal protein mL54 family.</text>
</comment>
<evidence type="ECO:0000313" key="9">
    <source>
        <dbReference type="EMBL" id="SCV69586.1"/>
    </source>
</evidence>
<protein>
    <recommendedName>
        <fullName evidence="7">Large ribosomal subunit protein mL54</fullName>
    </recommendedName>
</protein>
<sequence>MSCTCLLRTSSRLIPSTSTTTRLVLKAGFSSQSFVQAPASGEGAKPEVTASATPTPAAASGSGSGSGSGSATSGSLSSCPAGTVLPGLNFLKTGSDPIAKEDSEYPSWLWTLLSPRKAPASMSGSPQDVALFEQKRKMKSLSKTGIRARNTLTG</sequence>
<keyword evidence="4" id="KW-0496">Mitochondrion</keyword>
<gene>
    <name evidence="9" type="ORF">BQ2448_2606</name>
</gene>
<dbReference type="GO" id="GO:0005762">
    <property type="term" value="C:mitochondrial large ribosomal subunit"/>
    <property type="evidence" value="ECO:0007669"/>
    <property type="project" value="TreeGrafter"/>
</dbReference>
<proteinExistence type="inferred from homology"/>